<feature type="transmembrane region" description="Helical" evidence="8">
    <location>
        <begin position="7"/>
        <end position="25"/>
    </location>
</feature>
<accession>A0AAE3IZM0</accession>
<feature type="transmembrane region" description="Helical" evidence="8">
    <location>
        <begin position="149"/>
        <end position="165"/>
    </location>
</feature>
<evidence type="ECO:0000256" key="5">
    <source>
        <dbReference type="ARBA" id="ARBA00022692"/>
    </source>
</evidence>
<dbReference type="GO" id="GO:0005886">
    <property type="term" value="C:plasma membrane"/>
    <property type="evidence" value="ECO:0007669"/>
    <property type="project" value="UniProtKB-SubCell"/>
</dbReference>
<evidence type="ECO:0000256" key="2">
    <source>
        <dbReference type="ARBA" id="ARBA00007362"/>
    </source>
</evidence>
<sequence>MTETAKGLIAMFVACAIWGFSSLYYNALSEVPPMEVLAHRSFWSFVFLLAVLAIQGRVRELWDLCRDRPMIVRVALSAALISVNWFLFIFAVQIGRLVDSSLGYFIYPLLAVLLGAFVLGEKLAPLKWFAVALAGGAVIWLTIGLGATPWIALMLASTFALYGLIKKQISAGPVVSVTGEVFLMLPLVVFWLFAAHVWGWQPIGPQEAGGFGRDTQTTLLLMLAGPMTGGPLLMMSYALKRVSMVSAGLVAYTNPSLQFLLAITVLGEAVTRYHLVAFPIIWFALGIYTWVSFAEERSLRKAARRSETVPTS</sequence>
<dbReference type="SUPFAM" id="SSF103481">
    <property type="entry name" value="Multidrug resistance efflux transporter EmrE"/>
    <property type="match status" value="2"/>
</dbReference>
<dbReference type="EMBL" id="JAOYFC010000001">
    <property type="protein sequence ID" value="MCV6824030.1"/>
    <property type="molecule type" value="Genomic_DNA"/>
</dbReference>
<feature type="transmembrane region" description="Helical" evidence="8">
    <location>
        <begin position="249"/>
        <end position="267"/>
    </location>
</feature>
<comment type="similarity">
    <text evidence="2">Belongs to the EamA transporter family.</text>
</comment>
<evidence type="ECO:0000256" key="7">
    <source>
        <dbReference type="ARBA" id="ARBA00023136"/>
    </source>
</evidence>
<keyword evidence="7 8" id="KW-0472">Membrane</keyword>
<feature type="transmembrane region" description="Helical" evidence="8">
    <location>
        <begin position="177"/>
        <end position="198"/>
    </location>
</feature>
<dbReference type="InterPro" id="IPR000620">
    <property type="entry name" value="EamA_dom"/>
</dbReference>
<dbReference type="PANTHER" id="PTHR22911:SF137">
    <property type="entry name" value="SOLUTE CARRIER FAMILY 35 MEMBER G2-RELATED"/>
    <property type="match status" value="1"/>
</dbReference>
<feature type="transmembrane region" description="Helical" evidence="8">
    <location>
        <begin position="273"/>
        <end position="291"/>
    </location>
</feature>
<dbReference type="AlphaFoldDB" id="A0AAE3IZM0"/>
<keyword evidence="3" id="KW-0813">Transport</keyword>
<dbReference type="Pfam" id="PF00892">
    <property type="entry name" value="EamA"/>
    <property type="match status" value="1"/>
</dbReference>
<dbReference type="InterPro" id="IPR004626">
    <property type="entry name" value="RarD"/>
</dbReference>
<evidence type="ECO:0000259" key="9">
    <source>
        <dbReference type="Pfam" id="PF00892"/>
    </source>
</evidence>
<evidence type="ECO:0000313" key="11">
    <source>
        <dbReference type="Proteomes" id="UP001208041"/>
    </source>
</evidence>
<evidence type="ECO:0000313" key="10">
    <source>
        <dbReference type="EMBL" id="MCV6824030.1"/>
    </source>
</evidence>
<keyword evidence="11" id="KW-1185">Reference proteome</keyword>
<comment type="caution">
    <text evidence="10">The sequence shown here is derived from an EMBL/GenBank/DDBJ whole genome shotgun (WGS) entry which is preliminary data.</text>
</comment>
<dbReference type="RefSeq" id="WP_263952854.1">
    <property type="nucleotide sequence ID" value="NZ_JAOYFC010000001.1"/>
</dbReference>
<evidence type="ECO:0000256" key="8">
    <source>
        <dbReference type="SAM" id="Phobius"/>
    </source>
</evidence>
<feature type="transmembrane region" description="Helical" evidence="8">
    <location>
        <begin position="126"/>
        <end position="143"/>
    </location>
</feature>
<comment type="subcellular location">
    <subcellularLocation>
        <location evidence="1">Cell membrane</location>
        <topology evidence="1">Multi-pass membrane protein</topology>
    </subcellularLocation>
</comment>
<evidence type="ECO:0000256" key="1">
    <source>
        <dbReference type="ARBA" id="ARBA00004651"/>
    </source>
</evidence>
<dbReference type="InterPro" id="IPR037185">
    <property type="entry name" value="EmrE-like"/>
</dbReference>
<organism evidence="10 11">
    <name type="scientific">Halocynthiibacter halioticoli</name>
    <dbReference type="NCBI Taxonomy" id="2986804"/>
    <lineage>
        <taxon>Bacteria</taxon>
        <taxon>Pseudomonadati</taxon>
        <taxon>Pseudomonadota</taxon>
        <taxon>Alphaproteobacteria</taxon>
        <taxon>Rhodobacterales</taxon>
        <taxon>Paracoccaceae</taxon>
        <taxon>Halocynthiibacter</taxon>
    </lineage>
</organism>
<feature type="transmembrane region" description="Helical" evidence="8">
    <location>
        <begin position="37"/>
        <end position="58"/>
    </location>
</feature>
<reference evidence="10" key="1">
    <citation type="submission" date="2022-10" db="EMBL/GenBank/DDBJ databases">
        <authorList>
            <person name="Yue Y."/>
        </authorList>
    </citation>
    <scope>NUCLEOTIDE SEQUENCE</scope>
    <source>
        <strain evidence="10">Z654</strain>
    </source>
</reference>
<keyword evidence="5 8" id="KW-0812">Transmembrane</keyword>
<dbReference type="NCBIfam" id="TIGR00688">
    <property type="entry name" value="rarD"/>
    <property type="match status" value="1"/>
</dbReference>
<protein>
    <submittedName>
        <fullName evidence="10">EamA family transporter RarD</fullName>
    </submittedName>
</protein>
<evidence type="ECO:0000256" key="6">
    <source>
        <dbReference type="ARBA" id="ARBA00022989"/>
    </source>
</evidence>
<name>A0AAE3IZM0_9RHOB</name>
<gene>
    <name evidence="10" type="primary">rarD</name>
    <name evidence="10" type="ORF">OH136_05620</name>
</gene>
<evidence type="ECO:0000256" key="4">
    <source>
        <dbReference type="ARBA" id="ARBA00022475"/>
    </source>
</evidence>
<feature type="transmembrane region" description="Helical" evidence="8">
    <location>
        <begin position="70"/>
        <end position="95"/>
    </location>
</feature>
<dbReference type="Proteomes" id="UP001208041">
    <property type="component" value="Unassembled WGS sequence"/>
</dbReference>
<feature type="transmembrane region" description="Helical" evidence="8">
    <location>
        <begin position="218"/>
        <end position="237"/>
    </location>
</feature>
<proteinExistence type="inferred from homology"/>
<keyword evidence="6 8" id="KW-1133">Transmembrane helix</keyword>
<evidence type="ECO:0000256" key="3">
    <source>
        <dbReference type="ARBA" id="ARBA00022448"/>
    </source>
</evidence>
<feature type="transmembrane region" description="Helical" evidence="8">
    <location>
        <begin position="101"/>
        <end position="119"/>
    </location>
</feature>
<feature type="domain" description="EamA" evidence="9">
    <location>
        <begin position="6"/>
        <end position="142"/>
    </location>
</feature>
<keyword evidence="4" id="KW-1003">Cell membrane</keyword>
<dbReference type="PANTHER" id="PTHR22911">
    <property type="entry name" value="ACYL-MALONYL CONDENSING ENZYME-RELATED"/>
    <property type="match status" value="1"/>
</dbReference>